<dbReference type="InterPro" id="IPR007359">
    <property type="entry name" value="SigmaE_reg_RseC_MucC"/>
</dbReference>
<keyword evidence="3" id="KW-1185">Reference proteome</keyword>
<evidence type="ECO:0000313" key="3">
    <source>
        <dbReference type="Proteomes" id="UP000005286"/>
    </source>
</evidence>
<comment type="caution">
    <text evidence="2">The sequence shown here is derived from an EMBL/GenBank/DDBJ whole genome shotgun (WGS) entry which is preliminary data.</text>
</comment>
<accession>F0GU91</accession>
<feature type="transmembrane region" description="Helical" evidence="1">
    <location>
        <begin position="101"/>
        <end position="120"/>
    </location>
</feature>
<dbReference type="PIRSF" id="PIRSF004923">
    <property type="entry name" value="RseC"/>
    <property type="match status" value="1"/>
</dbReference>
<dbReference type="EMBL" id="AEXM01000012">
    <property type="protein sequence ID" value="EGC82554.1"/>
    <property type="molecule type" value="Genomic_DNA"/>
</dbReference>
<proteinExistence type="predicted"/>
<evidence type="ECO:0000313" key="2">
    <source>
        <dbReference type="EMBL" id="EGC82554.1"/>
    </source>
</evidence>
<sequence length="139" mass="15209">MDKVTKEGIVLDNNKGHLTVQIFRNGACGSCSASGSCAESKTTEIELFTHENIKKGDRVMIEGSSNDVTKLTAVVYIFPVVMILIGAILPNVFLKNTGIDLNLLTLISVLVFLLISLIFVKGLDSKVKDRNIMKVRKIN</sequence>
<dbReference type="STRING" id="879305.HMPREF9290_1312"/>
<evidence type="ECO:0000256" key="1">
    <source>
        <dbReference type="SAM" id="Phobius"/>
    </source>
</evidence>
<feature type="transmembrane region" description="Helical" evidence="1">
    <location>
        <begin position="68"/>
        <end position="89"/>
    </location>
</feature>
<keyword evidence="1" id="KW-0812">Transmembrane</keyword>
<dbReference type="Proteomes" id="UP000005286">
    <property type="component" value="Unassembled WGS sequence"/>
</dbReference>
<dbReference type="PATRIC" id="fig|879305.3.peg.371"/>
<dbReference type="RefSeq" id="WP_004834453.1">
    <property type="nucleotide sequence ID" value="NZ_AEXM01000012.1"/>
</dbReference>
<dbReference type="PANTHER" id="PTHR35867">
    <property type="entry name" value="PROTEIN RSEC"/>
    <property type="match status" value="1"/>
</dbReference>
<keyword evidence="1" id="KW-1133">Transmembrane helix</keyword>
<dbReference type="Pfam" id="PF04246">
    <property type="entry name" value="RseC_MucC"/>
    <property type="match status" value="1"/>
</dbReference>
<keyword evidence="1" id="KW-0472">Membrane</keyword>
<dbReference type="AlphaFoldDB" id="F0GU91"/>
<dbReference type="InterPro" id="IPR026268">
    <property type="entry name" value="RseC"/>
</dbReference>
<protein>
    <submittedName>
        <fullName evidence="2">Positive regulator of sigma(E), RseC/MucC</fullName>
    </submittedName>
</protein>
<name>F0GU91_9FIRM</name>
<gene>
    <name evidence="2" type="ORF">HMPREF9290_1312</name>
</gene>
<organism evidence="2 3">
    <name type="scientific">Anaerococcus prevotii ACS-065-V-Col13</name>
    <dbReference type="NCBI Taxonomy" id="879305"/>
    <lineage>
        <taxon>Bacteria</taxon>
        <taxon>Bacillati</taxon>
        <taxon>Bacillota</taxon>
        <taxon>Tissierellia</taxon>
        <taxon>Tissierellales</taxon>
        <taxon>Peptoniphilaceae</taxon>
        <taxon>Anaerococcus</taxon>
    </lineage>
</organism>
<reference evidence="2 3" key="1">
    <citation type="submission" date="2011-01" db="EMBL/GenBank/DDBJ databases">
        <authorList>
            <person name="Durkin A.S."/>
            <person name="Madupu R."/>
            <person name="Torralba M."/>
            <person name="Gillis M."/>
            <person name="Methe B."/>
            <person name="Sutton G."/>
            <person name="Nelson K.E."/>
        </authorList>
    </citation>
    <scope>NUCLEOTIDE SEQUENCE [LARGE SCALE GENOMIC DNA]</scope>
    <source>
        <strain evidence="2 3">ACS-065-V-Col13</strain>
    </source>
</reference>
<dbReference type="PANTHER" id="PTHR35867:SF1">
    <property type="entry name" value="PROTEIN RSEC"/>
    <property type="match status" value="1"/>
</dbReference>
<dbReference type="eggNOG" id="COG3086">
    <property type="taxonomic scope" value="Bacteria"/>
</dbReference>